<dbReference type="Pfam" id="PF00001">
    <property type="entry name" value="7tm_1"/>
    <property type="match status" value="2"/>
</dbReference>
<protein>
    <recommendedName>
        <fullName evidence="9">G-protein coupled receptors family 1 profile domain-containing protein</fullName>
    </recommendedName>
</protein>
<dbReference type="AlphaFoldDB" id="A0A3M6T469"/>
<accession>A0A3M6T469</accession>
<dbReference type="GO" id="GO:0004930">
    <property type="term" value="F:G protein-coupled receptor activity"/>
    <property type="evidence" value="ECO:0007669"/>
    <property type="project" value="UniProtKB-KW"/>
</dbReference>
<feature type="transmembrane region" description="Helical" evidence="8">
    <location>
        <begin position="57"/>
        <end position="77"/>
    </location>
</feature>
<evidence type="ECO:0000313" key="10">
    <source>
        <dbReference type="EMBL" id="RMX35033.1"/>
    </source>
</evidence>
<keyword evidence="4" id="KW-0297">G-protein coupled receptor</keyword>
<feature type="transmembrane region" description="Helical" evidence="8">
    <location>
        <begin position="132"/>
        <end position="155"/>
    </location>
</feature>
<feature type="transmembrane region" description="Helical" evidence="8">
    <location>
        <begin position="397"/>
        <end position="416"/>
    </location>
</feature>
<dbReference type="PRINTS" id="PR00237">
    <property type="entry name" value="GPCRRHODOPSN"/>
</dbReference>
<evidence type="ECO:0000256" key="4">
    <source>
        <dbReference type="ARBA" id="ARBA00023040"/>
    </source>
</evidence>
<feature type="transmembrane region" description="Helical" evidence="8">
    <location>
        <begin position="20"/>
        <end position="45"/>
    </location>
</feature>
<dbReference type="OrthoDB" id="5948546at2759"/>
<dbReference type="InterPro" id="IPR000276">
    <property type="entry name" value="GPCR_Rhodpsn"/>
</dbReference>
<evidence type="ECO:0000256" key="1">
    <source>
        <dbReference type="ARBA" id="ARBA00004141"/>
    </source>
</evidence>
<comment type="subcellular location">
    <subcellularLocation>
        <location evidence="1">Membrane</location>
        <topology evidence="1">Multi-pass membrane protein</topology>
    </subcellularLocation>
</comment>
<dbReference type="SMART" id="SM01381">
    <property type="entry name" value="7TM_GPCR_Srsx"/>
    <property type="match status" value="1"/>
</dbReference>
<feature type="transmembrane region" description="Helical" evidence="8">
    <location>
        <begin position="232"/>
        <end position="259"/>
    </location>
</feature>
<evidence type="ECO:0000256" key="5">
    <source>
        <dbReference type="ARBA" id="ARBA00023136"/>
    </source>
</evidence>
<keyword evidence="2 8" id="KW-0812">Transmembrane</keyword>
<evidence type="ECO:0000256" key="3">
    <source>
        <dbReference type="ARBA" id="ARBA00022989"/>
    </source>
</evidence>
<dbReference type="Gene3D" id="1.20.1070.10">
    <property type="entry name" value="Rhodopsin 7-helix transmembrane proteins"/>
    <property type="match status" value="2"/>
</dbReference>
<dbReference type="InterPro" id="IPR050125">
    <property type="entry name" value="GPCR_opsins"/>
</dbReference>
<keyword evidence="5 8" id="KW-0472">Membrane</keyword>
<dbReference type="SUPFAM" id="SSF81321">
    <property type="entry name" value="Family A G protein-coupled receptor-like"/>
    <property type="match status" value="2"/>
</dbReference>
<evidence type="ECO:0000256" key="8">
    <source>
        <dbReference type="SAM" id="Phobius"/>
    </source>
</evidence>
<keyword evidence="3 8" id="KW-1133">Transmembrane helix</keyword>
<feature type="transmembrane region" description="Helical" evidence="8">
    <location>
        <begin position="522"/>
        <end position="543"/>
    </location>
</feature>
<dbReference type="EMBL" id="RCHS01004365">
    <property type="protein sequence ID" value="RMX35033.1"/>
    <property type="molecule type" value="Genomic_DNA"/>
</dbReference>
<evidence type="ECO:0000259" key="9">
    <source>
        <dbReference type="PROSITE" id="PS50262"/>
    </source>
</evidence>
<dbReference type="Proteomes" id="UP000275408">
    <property type="component" value="Unassembled WGS sequence"/>
</dbReference>
<feature type="domain" description="G-protein coupled receptors family 1 profile" evidence="9">
    <location>
        <begin position="37"/>
        <end position="288"/>
    </location>
</feature>
<keyword evidence="7" id="KW-0807">Transducer</keyword>
<feature type="transmembrane region" description="Helical" evidence="8">
    <location>
        <begin position="97"/>
        <end position="120"/>
    </location>
</feature>
<keyword evidence="6" id="KW-0675">Receptor</keyword>
<gene>
    <name evidence="10" type="ORF">pdam_00019771</name>
</gene>
<evidence type="ECO:0000313" key="11">
    <source>
        <dbReference type="Proteomes" id="UP000275408"/>
    </source>
</evidence>
<feature type="transmembrane region" description="Helical" evidence="8">
    <location>
        <begin position="472"/>
        <end position="494"/>
    </location>
</feature>
<feature type="transmembrane region" description="Helical" evidence="8">
    <location>
        <begin position="359"/>
        <end position="385"/>
    </location>
</feature>
<dbReference type="PROSITE" id="PS50262">
    <property type="entry name" value="G_PROTEIN_RECEP_F1_2"/>
    <property type="match status" value="2"/>
</dbReference>
<keyword evidence="11" id="KW-1185">Reference proteome</keyword>
<dbReference type="InterPro" id="IPR017452">
    <property type="entry name" value="GPCR_Rhodpsn_7TM"/>
</dbReference>
<dbReference type="GO" id="GO:0016020">
    <property type="term" value="C:membrane"/>
    <property type="evidence" value="ECO:0007669"/>
    <property type="project" value="UniProtKB-SubCell"/>
</dbReference>
<dbReference type="CDD" id="cd14969">
    <property type="entry name" value="7tmA_Opsins_type2_animals"/>
    <property type="match status" value="2"/>
</dbReference>
<feature type="transmembrane region" description="Helical" evidence="8">
    <location>
        <begin position="436"/>
        <end position="460"/>
    </location>
</feature>
<feature type="domain" description="G-protein coupled receptors family 1 profile" evidence="9">
    <location>
        <begin position="376"/>
        <end position="627"/>
    </location>
</feature>
<reference evidence="10 11" key="1">
    <citation type="journal article" date="2018" name="Sci. Rep.">
        <title>Comparative analysis of the Pocillopora damicornis genome highlights role of immune system in coral evolution.</title>
        <authorList>
            <person name="Cunning R."/>
            <person name="Bay R.A."/>
            <person name="Gillette P."/>
            <person name="Baker A.C."/>
            <person name="Traylor-Knowles N."/>
        </authorList>
    </citation>
    <scope>NUCLEOTIDE SEQUENCE [LARGE SCALE GENOMIC DNA]</scope>
    <source>
        <strain evidence="10">RSMAS</strain>
        <tissue evidence="10">Whole animal</tissue>
    </source>
</reference>
<proteinExistence type="predicted"/>
<sequence>MQQASNQSGQEAFLWHKDGYLAYGTVMFCILTIGFVGNGLTLIVLHQREHRNRGVNSLMMNLALADIFIVALGYPIAIQANLRGKSLDRSRCIWSAFVNGTVGIASIATLTEMVFVPYYGLRQVNSDTRLSVGQIVCMIASAWLYGGLCMAPPLLGWNRFVLAASKVSCCPDWAGRSASDTAYSLLLVVLGFFLPLTVMVLYYYKIYRLVHQAIVPGNIAVQMRRRFSKLKIVRMTALSVVIFVLSWSPYCLVSLFAVFTGRHVITSGEAEIPELLAKASVIYNPIVYTIKNRRFRTTLLRIFHVRRVRNKVHSLTNQSRSRDILQNSTRCYGSKTSRNMERASNQSSQEIFVWHKDGYLAYGIVMFCILTIGFVGNILALLVLYQREHRNRVITPLMVNLALADIFIIVFGYPMAIQTNLRGKLLDSKTCVWSGFVNGAVGISSIITLTEMVLVSYVGLKHVRPTERLTGPQIACLISMAWIYGSLCMLPPLLGWNRFVLNASKISCCPDWTGKSFADTTYNIFLVTMGFFIPLTVMAACYYRIYRIVHQAIVPGNIAVQLRQRNSELKIVRMTAMAVTAFVLSWSPYCFVSLIAVFTHRPVLASGEAEVPELLAKASVIYNPIVYTIMNSRFRATLLQVLRLRRRQTPDNRIVVFPARERSRNDLLNHDNVETDKNKKEVYKGQKDLQVTSTFETRVQKTFIVEQI</sequence>
<evidence type="ECO:0000256" key="2">
    <source>
        <dbReference type="ARBA" id="ARBA00022692"/>
    </source>
</evidence>
<feature type="transmembrane region" description="Helical" evidence="8">
    <location>
        <begin position="571"/>
        <end position="598"/>
    </location>
</feature>
<feature type="transmembrane region" description="Helical" evidence="8">
    <location>
        <begin position="182"/>
        <end position="204"/>
    </location>
</feature>
<organism evidence="10 11">
    <name type="scientific">Pocillopora damicornis</name>
    <name type="common">Cauliflower coral</name>
    <name type="synonym">Millepora damicornis</name>
    <dbReference type="NCBI Taxonomy" id="46731"/>
    <lineage>
        <taxon>Eukaryota</taxon>
        <taxon>Metazoa</taxon>
        <taxon>Cnidaria</taxon>
        <taxon>Anthozoa</taxon>
        <taxon>Hexacorallia</taxon>
        <taxon>Scleractinia</taxon>
        <taxon>Astrocoeniina</taxon>
        <taxon>Pocilloporidae</taxon>
        <taxon>Pocillopora</taxon>
    </lineage>
</organism>
<comment type="caution">
    <text evidence="10">The sequence shown here is derived from an EMBL/GenBank/DDBJ whole genome shotgun (WGS) entry which is preliminary data.</text>
</comment>
<dbReference type="PANTHER" id="PTHR24240">
    <property type="entry name" value="OPSIN"/>
    <property type="match status" value="1"/>
</dbReference>
<evidence type="ECO:0000256" key="6">
    <source>
        <dbReference type="ARBA" id="ARBA00023170"/>
    </source>
</evidence>
<evidence type="ECO:0000256" key="7">
    <source>
        <dbReference type="ARBA" id="ARBA00023224"/>
    </source>
</evidence>
<dbReference type="FunFam" id="1.20.1070.10:FF:000371">
    <property type="entry name" value="Predicted protein"/>
    <property type="match status" value="2"/>
</dbReference>
<name>A0A3M6T469_POCDA</name>